<sequence length="99" mass="11110">MPQHGDLRWTNLTTRTPFLLDWEFWGLAPAGTDAATLYCTSLLVPDLAATIHDRYRHLLAIPDGRIAQLGICLQLRRHPDIGDLDQPLADLTQQLLQAP</sequence>
<name>A0ABV9TT86_9ACTN</name>
<evidence type="ECO:0000313" key="2">
    <source>
        <dbReference type="Proteomes" id="UP001595872"/>
    </source>
</evidence>
<dbReference type="Proteomes" id="UP001595872">
    <property type="component" value="Unassembled WGS sequence"/>
</dbReference>
<proteinExistence type="predicted"/>
<evidence type="ECO:0000313" key="1">
    <source>
        <dbReference type="EMBL" id="MFC4906653.1"/>
    </source>
</evidence>
<dbReference type="RefSeq" id="WP_378252334.1">
    <property type="nucleotide sequence ID" value="NZ_JBHSIT010000001.1"/>
</dbReference>
<gene>
    <name evidence="1" type="ORF">ACFPCY_04940</name>
</gene>
<organism evidence="1 2">
    <name type="scientific">Actinomadura gamaensis</name>
    <dbReference type="NCBI Taxonomy" id="1763541"/>
    <lineage>
        <taxon>Bacteria</taxon>
        <taxon>Bacillati</taxon>
        <taxon>Actinomycetota</taxon>
        <taxon>Actinomycetes</taxon>
        <taxon>Streptosporangiales</taxon>
        <taxon>Thermomonosporaceae</taxon>
        <taxon>Actinomadura</taxon>
    </lineage>
</organism>
<dbReference type="EMBL" id="JBHSIT010000001">
    <property type="protein sequence ID" value="MFC4906653.1"/>
    <property type="molecule type" value="Genomic_DNA"/>
</dbReference>
<keyword evidence="2" id="KW-1185">Reference proteome</keyword>
<protein>
    <recommendedName>
        <fullName evidence="3">Aminoglycoside phosphotransferase domain-containing protein</fullName>
    </recommendedName>
</protein>
<comment type="caution">
    <text evidence="1">The sequence shown here is derived from an EMBL/GenBank/DDBJ whole genome shotgun (WGS) entry which is preliminary data.</text>
</comment>
<accession>A0ABV9TT86</accession>
<evidence type="ECO:0008006" key="3">
    <source>
        <dbReference type="Google" id="ProtNLM"/>
    </source>
</evidence>
<reference evidence="2" key="1">
    <citation type="journal article" date="2019" name="Int. J. Syst. Evol. Microbiol.">
        <title>The Global Catalogue of Microorganisms (GCM) 10K type strain sequencing project: providing services to taxonomists for standard genome sequencing and annotation.</title>
        <authorList>
            <consortium name="The Broad Institute Genomics Platform"/>
            <consortium name="The Broad Institute Genome Sequencing Center for Infectious Disease"/>
            <person name="Wu L."/>
            <person name="Ma J."/>
        </authorList>
    </citation>
    <scope>NUCLEOTIDE SEQUENCE [LARGE SCALE GENOMIC DNA]</scope>
    <source>
        <strain evidence="2">KLKA75</strain>
    </source>
</reference>